<gene>
    <name evidence="8" type="primary">Birc3-002</name>
</gene>
<feature type="compositionally biased region" description="Basic and acidic residues" evidence="6">
    <location>
        <begin position="440"/>
        <end position="452"/>
    </location>
</feature>
<evidence type="ECO:0000256" key="4">
    <source>
        <dbReference type="ARBA" id="ARBA00022833"/>
    </source>
</evidence>
<dbReference type="Gene3D" id="3.30.40.10">
    <property type="entry name" value="Zinc/RING finger domain, C3HC4 (zinc finger)"/>
    <property type="match status" value="1"/>
</dbReference>
<dbReference type="GO" id="GO:0008270">
    <property type="term" value="F:zinc ion binding"/>
    <property type="evidence" value="ECO:0007669"/>
    <property type="project" value="UniProtKB-KW"/>
</dbReference>
<dbReference type="SMART" id="SM00238">
    <property type="entry name" value="BIR"/>
    <property type="match status" value="3"/>
</dbReference>
<feature type="compositionally biased region" description="Polar residues" evidence="6">
    <location>
        <begin position="609"/>
        <end position="630"/>
    </location>
</feature>
<dbReference type="Pfam" id="PF00653">
    <property type="entry name" value="BIR"/>
    <property type="match status" value="3"/>
</dbReference>
<dbReference type="AlphaFoldDB" id="A0A6F9D6W2"/>
<keyword evidence="3 5" id="KW-0863">Zinc-finger</keyword>
<feature type="domain" description="RING-type" evidence="7">
    <location>
        <begin position="979"/>
        <end position="1014"/>
    </location>
</feature>
<dbReference type="GO" id="GO:0043027">
    <property type="term" value="F:cysteine-type endopeptidase inhibitor activity involved in apoptotic process"/>
    <property type="evidence" value="ECO:0007669"/>
    <property type="project" value="TreeGrafter"/>
</dbReference>
<evidence type="ECO:0000256" key="5">
    <source>
        <dbReference type="PROSITE-ProRule" id="PRU00175"/>
    </source>
</evidence>
<dbReference type="EMBL" id="LR783332">
    <property type="protein sequence ID" value="CAB3225620.1"/>
    <property type="molecule type" value="mRNA"/>
</dbReference>
<keyword evidence="4" id="KW-0862">Zinc</keyword>
<dbReference type="PROSITE" id="PS50089">
    <property type="entry name" value="ZF_RING_2"/>
    <property type="match status" value="1"/>
</dbReference>
<proteinExistence type="evidence at transcript level"/>
<dbReference type="GO" id="GO:0005737">
    <property type="term" value="C:cytoplasm"/>
    <property type="evidence" value="ECO:0007669"/>
    <property type="project" value="TreeGrafter"/>
</dbReference>
<evidence type="ECO:0000259" key="7">
    <source>
        <dbReference type="PROSITE" id="PS50089"/>
    </source>
</evidence>
<evidence type="ECO:0000256" key="2">
    <source>
        <dbReference type="ARBA" id="ARBA00022723"/>
    </source>
</evidence>
<dbReference type="GO" id="GO:0043066">
    <property type="term" value="P:negative regulation of apoptotic process"/>
    <property type="evidence" value="ECO:0007669"/>
    <property type="project" value="TreeGrafter"/>
</dbReference>
<dbReference type="Gene3D" id="1.10.1170.10">
    <property type="entry name" value="Inhibitor Of Apoptosis Protein (2mihbC-IAP-1), Chain A"/>
    <property type="match status" value="3"/>
</dbReference>
<dbReference type="InterPro" id="IPR001841">
    <property type="entry name" value="Znf_RING"/>
</dbReference>
<dbReference type="Gene3D" id="1.10.8.10">
    <property type="entry name" value="DNA helicase RuvA subunit, C-terminal domain"/>
    <property type="match status" value="1"/>
</dbReference>
<evidence type="ECO:0000256" key="6">
    <source>
        <dbReference type="SAM" id="MobiDB-lite"/>
    </source>
</evidence>
<feature type="region of interest" description="Disordered" evidence="6">
    <location>
        <begin position="589"/>
        <end position="637"/>
    </location>
</feature>
<dbReference type="PANTHER" id="PTHR10044:SF139">
    <property type="entry name" value="DEATH-ASSOCIATED INHIBITOR OF APOPTOSIS 2"/>
    <property type="match status" value="1"/>
</dbReference>
<dbReference type="PROSITE" id="PS50143">
    <property type="entry name" value="BIR_REPEAT_2"/>
    <property type="match status" value="3"/>
</dbReference>
<dbReference type="FunFam" id="1.10.1170.10:FF:000002">
    <property type="entry name" value="Baculoviral IAP repeat containing 7"/>
    <property type="match status" value="1"/>
</dbReference>
<dbReference type="CDD" id="cd16510">
    <property type="entry name" value="RING-HC_IAPs"/>
    <property type="match status" value="1"/>
</dbReference>
<feature type="compositionally biased region" description="Polar residues" evidence="6">
    <location>
        <begin position="416"/>
        <end position="426"/>
    </location>
</feature>
<feature type="compositionally biased region" description="Acidic residues" evidence="6">
    <location>
        <begin position="923"/>
        <end position="933"/>
    </location>
</feature>
<feature type="compositionally biased region" description="Basic and acidic residues" evidence="6">
    <location>
        <begin position="943"/>
        <end position="969"/>
    </location>
</feature>
<dbReference type="GO" id="GO:0031398">
    <property type="term" value="P:positive regulation of protein ubiquitination"/>
    <property type="evidence" value="ECO:0007669"/>
    <property type="project" value="TreeGrafter"/>
</dbReference>
<dbReference type="GO" id="GO:0005634">
    <property type="term" value="C:nucleus"/>
    <property type="evidence" value="ECO:0007669"/>
    <property type="project" value="TreeGrafter"/>
</dbReference>
<feature type="compositionally biased region" description="Polar residues" evidence="6">
    <location>
        <begin position="591"/>
        <end position="600"/>
    </location>
</feature>
<dbReference type="Pfam" id="PF13920">
    <property type="entry name" value="zf-C3HC4_3"/>
    <property type="match status" value="1"/>
</dbReference>
<evidence type="ECO:0000313" key="8">
    <source>
        <dbReference type="EMBL" id="CAB3225620.1"/>
    </source>
</evidence>
<dbReference type="InterPro" id="IPR050784">
    <property type="entry name" value="IAP"/>
</dbReference>
<reference evidence="8" key="1">
    <citation type="submission" date="2020-04" db="EMBL/GenBank/DDBJ databases">
        <authorList>
            <person name="Neveu A P."/>
        </authorList>
    </citation>
    <scope>NUCLEOTIDE SEQUENCE</scope>
    <source>
        <tissue evidence="8">Whole embryo</tissue>
    </source>
</reference>
<comment type="similarity">
    <text evidence="1">Belongs to the IAP family.</text>
</comment>
<dbReference type="GO" id="GO:0061630">
    <property type="term" value="F:ubiquitin protein ligase activity"/>
    <property type="evidence" value="ECO:0007669"/>
    <property type="project" value="TreeGrafter"/>
</dbReference>
<accession>A0A6F9D6W2</accession>
<organism evidence="8">
    <name type="scientific">Phallusia mammillata</name>
    <dbReference type="NCBI Taxonomy" id="59560"/>
    <lineage>
        <taxon>Eukaryota</taxon>
        <taxon>Metazoa</taxon>
        <taxon>Chordata</taxon>
        <taxon>Tunicata</taxon>
        <taxon>Ascidiacea</taxon>
        <taxon>Phlebobranchia</taxon>
        <taxon>Ascidiidae</taxon>
        <taxon>Phallusia</taxon>
    </lineage>
</organism>
<keyword evidence="2" id="KW-0479">Metal-binding</keyword>
<dbReference type="InterPro" id="IPR013083">
    <property type="entry name" value="Znf_RING/FYVE/PHD"/>
</dbReference>
<sequence>MMGRRYKQHKNEMEFNFNFSVTVRSDGIKHEQLDFPVNENAKREVYRIASFKKCQKKMPAIQLALAGFYYISPGDRVQCFSCAMVVEDFQIGDSPLSMKWHKPSCLFIGGGGNSGNISLNESSSISLPSSSESASSSELQKIKSNEAKKYLLIEWISEIHKILLSSLNLYKEIDRRQTFTSDWNFYHEVSFTNSVAHYGFYYLGNGSKTQCISCGVICQFWSTEVDANEVHRNAQPICRLLNNEDTSNIPITDASTNDRDLYGPPPSGNERYVKMGIPELYPASAKVNIRKQTAASSHDDIQINMMMSANIPGPSRASRENTFVKTALSSGPISSYLSTVSFPQAEVTARSTTQNKPSEIDSEFNKLEISSSISDRGYLGGLKGSEEYSSSSSSVLEPEISLESLGTVLTKKDQTFGKQIQKSQPTKPKVLNLPSYPPLKTKDRMTPQESTDKAPSNSLMQSFLGQTAAKTASVVVPKMIVSNVPVTEEIQGYKISKSVPVSPVRGFRPIKPSGSEVQTTISNYPKRSFSTVFTQPLSTPHILSPNITSYTENAGGLQLISPTVQKVHPLDLSEHSGLGQLGISSSLGQTPILNQPQPSTFAPKIISPGPSTTGQGLFEQAAQSSVSSGNDPYALSVSQPPKLKKIIPGQTSKPKLSESTLNEVIDFLDPYKSSEHVGSSQRDINFTRTKTPELDVGNYIMEPEKSLLKETYPCSSPLHPDRCTMNIRVDTFPPTFPVYASCASISDIAEAGFFSIGSHDEICCWYCGMSAAGWCTSLDPWVKHCLELPSCEFLLRNRGKEFVKNVCKDPTWLSANRSKHHVKQYAPPTVRTNLSDGEYRLILAESLQTDLVRNLLSMGFENKVIIQLMKERVMRLGEGYTEIEDALDDLERLDPDLMDLITDVEEMLLPRPATPEPVREPVVEEPTEPEPETSEPSNTEPEPQPHHSRMESPWRSRLSEQEETDMRRELKRLKEEKRCKVCLDRDSCMIFTPCGHICACADCTKSLRKCPICRQRIERSYHTYSS</sequence>
<evidence type="ECO:0000256" key="1">
    <source>
        <dbReference type="ARBA" id="ARBA00006672"/>
    </source>
</evidence>
<dbReference type="SUPFAM" id="SSF57924">
    <property type="entry name" value="Inhibitor of apoptosis (IAP) repeat"/>
    <property type="match status" value="3"/>
</dbReference>
<feature type="region of interest" description="Disordered" evidence="6">
    <location>
        <begin position="907"/>
        <end position="969"/>
    </location>
</feature>
<evidence type="ECO:0000256" key="3">
    <source>
        <dbReference type="ARBA" id="ARBA00022771"/>
    </source>
</evidence>
<name>A0A6F9D6W2_9ASCI</name>
<dbReference type="InterPro" id="IPR001370">
    <property type="entry name" value="BIR_rpt"/>
</dbReference>
<protein>
    <submittedName>
        <fullName evidence="8">Baculoviral IAP repeat-containing protein 3</fullName>
    </submittedName>
</protein>
<dbReference type="PANTHER" id="PTHR10044">
    <property type="entry name" value="INHIBITOR OF APOPTOSIS"/>
    <property type="match status" value="1"/>
</dbReference>
<feature type="region of interest" description="Disordered" evidence="6">
    <location>
        <begin position="416"/>
        <end position="459"/>
    </location>
</feature>
<dbReference type="GO" id="GO:0051726">
    <property type="term" value="P:regulation of cell cycle"/>
    <property type="evidence" value="ECO:0007669"/>
    <property type="project" value="TreeGrafter"/>
</dbReference>